<evidence type="ECO:0000313" key="3">
    <source>
        <dbReference type="EMBL" id="MPC81568.1"/>
    </source>
</evidence>
<evidence type="ECO:0000313" key="4">
    <source>
        <dbReference type="Proteomes" id="UP000324222"/>
    </source>
</evidence>
<dbReference type="OrthoDB" id="19653at2759"/>
<evidence type="ECO:0000256" key="1">
    <source>
        <dbReference type="ARBA" id="ARBA00023180"/>
    </source>
</evidence>
<organism evidence="3 4">
    <name type="scientific">Portunus trituberculatus</name>
    <name type="common">Swimming crab</name>
    <name type="synonym">Neptunus trituberculatus</name>
    <dbReference type="NCBI Taxonomy" id="210409"/>
    <lineage>
        <taxon>Eukaryota</taxon>
        <taxon>Metazoa</taxon>
        <taxon>Ecdysozoa</taxon>
        <taxon>Arthropoda</taxon>
        <taxon>Crustacea</taxon>
        <taxon>Multicrustacea</taxon>
        <taxon>Malacostraca</taxon>
        <taxon>Eumalacostraca</taxon>
        <taxon>Eucarida</taxon>
        <taxon>Decapoda</taxon>
        <taxon>Pleocyemata</taxon>
        <taxon>Brachyura</taxon>
        <taxon>Eubrachyura</taxon>
        <taxon>Portunoidea</taxon>
        <taxon>Portunidae</taxon>
        <taxon>Portuninae</taxon>
        <taxon>Portunus</taxon>
    </lineage>
</organism>
<evidence type="ECO:0000259" key="2">
    <source>
        <dbReference type="Pfam" id="PF00135"/>
    </source>
</evidence>
<keyword evidence="4" id="KW-1185">Reference proteome</keyword>
<dbReference type="InterPro" id="IPR002018">
    <property type="entry name" value="CarbesteraseB"/>
</dbReference>
<protein>
    <recommendedName>
        <fullName evidence="2">Carboxylesterase type B domain-containing protein</fullName>
    </recommendedName>
</protein>
<dbReference type="Proteomes" id="UP000324222">
    <property type="component" value="Unassembled WGS sequence"/>
</dbReference>
<comment type="caution">
    <text evidence="3">The sequence shown here is derived from an EMBL/GenBank/DDBJ whole genome shotgun (WGS) entry which is preliminary data.</text>
</comment>
<proteinExistence type="predicted"/>
<dbReference type="InterPro" id="IPR029058">
    <property type="entry name" value="AB_hydrolase_fold"/>
</dbReference>
<feature type="domain" description="Carboxylesterase type B" evidence="2">
    <location>
        <begin position="1"/>
        <end position="68"/>
    </location>
</feature>
<dbReference type="Gene3D" id="3.40.50.1820">
    <property type="entry name" value="alpha/beta hydrolase"/>
    <property type="match status" value="1"/>
</dbReference>
<name>A0A5B7ILD5_PORTR</name>
<reference evidence="3 4" key="1">
    <citation type="submission" date="2019-05" db="EMBL/GenBank/DDBJ databases">
        <title>Another draft genome of Portunus trituberculatus and its Hox gene families provides insights of decapod evolution.</title>
        <authorList>
            <person name="Jeong J.-H."/>
            <person name="Song I."/>
            <person name="Kim S."/>
            <person name="Choi T."/>
            <person name="Kim D."/>
            <person name="Ryu S."/>
            <person name="Kim W."/>
        </authorList>
    </citation>
    <scope>NUCLEOTIDE SEQUENCE [LARGE SCALE GENOMIC DNA]</scope>
    <source>
        <tissue evidence="3">Muscle</tissue>
    </source>
</reference>
<dbReference type="AlphaFoldDB" id="A0A5B7ILD5"/>
<dbReference type="Pfam" id="PF00135">
    <property type="entry name" value="COesterase"/>
    <property type="match status" value="1"/>
</dbReference>
<dbReference type="EMBL" id="VSRR010057359">
    <property type="protein sequence ID" value="MPC81568.1"/>
    <property type="molecule type" value="Genomic_DNA"/>
</dbReference>
<gene>
    <name evidence="3" type="ORF">E2C01_076193</name>
</gene>
<keyword evidence="1" id="KW-0325">Glycoprotein</keyword>
<sequence>MYQFDHEPERSYEYIIRNATQIRPMAGHGDDIRYLLQLPDLIEPWHRVQDLYMQEILVTLWTNFASTGYVMEHILQPVFVFPDNKGIIFHIIVKKHWI</sequence>
<accession>A0A5B7ILD5</accession>
<dbReference type="SUPFAM" id="SSF53474">
    <property type="entry name" value="alpha/beta-Hydrolases"/>
    <property type="match status" value="1"/>
</dbReference>